<reference evidence="2" key="1">
    <citation type="submission" date="2006-03" db="EMBL/GenBank/DDBJ databases">
        <title>Complete sequence of Rhodopseudomonas palustris BisB18.</title>
        <authorList>
            <consortium name="US DOE Joint Genome Institute"/>
            <person name="Copeland A."/>
            <person name="Lucas S."/>
            <person name="Lapidus A."/>
            <person name="Barry K."/>
            <person name="Detter J.C."/>
            <person name="Glavina del Rio T."/>
            <person name="Hammon N."/>
            <person name="Israni S."/>
            <person name="Dalin E."/>
            <person name="Tice H."/>
            <person name="Pitluck S."/>
            <person name="Chain P."/>
            <person name="Malfatti S."/>
            <person name="Shin M."/>
            <person name="Vergez L."/>
            <person name="Schmutz J."/>
            <person name="Larimer F."/>
            <person name="Land M."/>
            <person name="Hauser L."/>
            <person name="Pelletier D.A."/>
            <person name="Kyrpides N."/>
            <person name="Anderson I."/>
            <person name="Oda Y."/>
            <person name="Harwood C.S."/>
            <person name="Richardson P."/>
        </authorList>
    </citation>
    <scope>NUCLEOTIDE SEQUENCE [LARGE SCALE GENOMIC DNA]</scope>
    <source>
        <strain evidence="2">BisB18</strain>
    </source>
</reference>
<dbReference type="AlphaFoldDB" id="Q20YP7"/>
<sequence length="192" mass="19826">MDDTEQPIKVSRRELAIVAALTGVVIVLLSANLTRLGEQIAAWINPLRYSGTAALADFICPAAIAEGGLRTGCSHTALASNPNISGFVDSAATTAAGLRITGWAADRGSNSEVALVAVTVNGVLRGAGPASNPRPDVAAALGLHDHLKTGFDLTVPIDGPIQPADLNVRVFGIAADGRFWELSSTAPFFKRG</sequence>
<evidence type="ECO:0000313" key="2">
    <source>
        <dbReference type="EMBL" id="ABD89739.1"/>
    </source>
</evidence>
<keyword evidence="1" id="KW-0472">Membrane</keyword>
<dbReference type="RefSeq" id="WP_011474620.1">
    <property type="nucleotide sequence ID" value="NC_007925.1"/>
</dbReference>
<feature type="transmembrane region" description="Helical" evidence="1">
    <location>
        <begin position="15"/>
        <end position="33"/>
    </location>
</feature>
<dbReference type="EMBL" id="CP000301">
    <property type="protein sequence ID" value="ABD89739.1"/>
    <property type="molecule type" value="Genomic_DNA"/>
</dbReference>
<keyword evidence="1" id="KW-1133">Transmembrane helix</keyword>
<organism evidence="2">
    <name type="scientific">Rhodopseudomonas palustris (strain BisB18)</name>
    <dbReference type="NCBI Taxonomy" id="316056"/>
    <lineage>
        <taxon>Bacteria</taxon>
        <taxon>Pseudomonadati</taxon>
        <taxon>Pseudomonadota</taxon>
        <taxon>Alphaproteobacteria</taxon>
        <taxon>Hyphomicrobiales</taxon>
        <taxon>Nitrobacteraceae</taxon>
        <taxon>Rhodopseudomonas</taxon>
    </lineage>
</organism>
<gene>
    <name evidence="2" type="ordered locus">RPC_4215</name>
</gene>
<proteinExistence type="predicted"/>
<dbReference type="HOGENOM" id="CLU_1414200_0_0_5"/>
<evidence type="ECO:0000256" key="1">
    <source>
        <dbReference type="SAM" id="Phobius"/>
    </source>
</evidence>
<accession>Q20YP7</accession>
<keyword evidence="1" id="KW-0812">Transmembrane</keyword>
<name>Q20YP7_RHOPB</name>
<dbReference type="STRING" id="316056.RPC_4215"/>
<dbReference type="KEGG" id="rpc:RPC_4215"/>
<protein>
    <submittedName>
        <fullName evidence="2">Uncharacterized protein</fullName>
    </submittedName>
</protein>